<feature type="region of interest" description="Disordered" evidence="1">
    <location>
        <begin position="1"/>
        <end position="28"/>
    </location>
</feature>
<feature type="compositionally biased region" description="Acidic residues" evidence="1">
    <location>
        <begin position="319"/>
        <end position="333"/>
    </location>
</feature>
<dbReference type="EMBL" id="JAATIQ010000096">
    <property type="protein sequence ID" value="KAF4383717.1"/>
    <property type="molecule type" value="Genomic_DNA"/>
</dbReference>
<name>A0A7J6GLH0_CANSA</name>
<feature type="compositionally biased region" description="Basic and acidic residues" evidence="1">
    <location>
        <begin position="287"/>
        <end position="303"/>
    </location>
</feature>
<feature type="region of interest" description="Disordered" evidence="1">
    <location>
        <begin position="116"/>
        <end position="144"/>
    </location>
</feature>
<evidence type="ECO:0000313" key="3">
    <source>
        <dbReference type="Proteomes" id="UP000583929"/>
    </source>
</evidence>
<evidence type="ECO:0000313" key="2">
    <source>
        <dbReference type="EMBL" id="KAF4383717.1"/>
    </source>
</evidence>
<feature type="compositionally biased region" description="Polar residues" evidence="1">
    <location>
        <begin position="254"/>
        <end position="270"/>
    </location>
</feature>
<sequence>MSWLIKTLRSDDPQDATSSPSEENPLKGELSVIGHTIGRQLRGVAAFLAPPPASQPTTGAQSLPESENESLDLVGIRNDLAEIGGSFKSGLNLLSSNSNRAVSGISKFASNLLQFQDKAESEDDDVEEEEEDDDDDEHGGGVPGITDEVLQFVTEISKRPECWNDFPLRLDHEFSMSDAQREHASTIEQYIPEFAALRLRLCRSMSQEIFWMVYFILLVPRLSGHDFELLSTPKIVEARDVLLQKLQKNREAQSETSENSEVPNASQGHIQVSEKEGKENPSSNVNEKFEVLPKEQPEDKEIVHSSGSAADSTSLKFETEDDISFSDLEDDDSEVSRKLSEDKRAQDGRSSSANESNDWVQLSKSPEARKNSTQSREKDSEGEESSDWLNGLVLLKY</sequence>
<feature type="region of interest" description="Disordered" evidence="1">
    <location>
        <begin position="249"/>
        <end position="397"/>
    </location>
</feature>
<feature type="region of interest" description="Disordered" evidence="1">
    <location>
        <begin position="46"/>
        <end position="69"/>
    </location>
</feature>
<keyword evidence="3" id="KW-1185">Reference proteome</keyword>
<feature type="compositionally biased region" description="Basic and acidic residues" evidence="1">
    <location>
        <begin position="334"/>
        <end position="347"/>
    </location>
</feature>
<feature type="compositionally biased region" description="Acidic residues" evidence="1">
    <location>
        <begin position="120"/>
        <end position="137"/>
    </location>
</feature>
<evidence type="ECO:0000256" key="1">
    <source>
        <dbReference type="SAM" id="MobiDB-lite"/>
    </source>
</evidence>
<accession>A0A7J6GLH0</accession>
<dbReference type="PANTHER" id="PTHR31923:SF9">
    <property type="entry name" value="BSD DOMAIN-CONTAINING PROTEIN"/>
    <property type="match status" value="1"/>
</dbReference>
<evidence type="ECO:0008006" key="4">
    <source>
        <dbReference type="Google" id="ProtNLM"/>
    </source>
</evidence>
<feature type="compositionally biased region" description="Polar residues" evidence="1">
    <location>
        <begin position="305"/>
        <end position="316"/>
    </location>
</feature>
<dbReference type="SUPFAM" id="SSF140383">
    <property type="entry name" value="BSD domain-like"/>
    <property type="match status" value="1"/>
</dbReference>
<feature type="compositionally biased region" description="Basic and acidic residues" evidence="1">
    <location>
        <begin position="366"/>
        <end position="379"/>
    </location>
</feature>
<dbReference type="Proteomes" id="UP000583929">
    <property type="component" value="Unassembled WGS sequence"/>
</dbReference>
<organism evidence="2 3">
    <name type="scientific">Cannabis sativa</name>
    <name type="common">Hemp</name>
    <name type="synonym">Marijuana</name>
    <dbReference type="NCBI Taxonomy" id="3483"/>
    <lineage>
        <taxon>Eukaryota</taxon>
        <taxon>Viridiplantae</taxon>
        <taxon>Streptophyta</taxon>
        <taxon>Embryophyta</taxon>
        <taxon>Tracheophyta</taxon>
        <taxon>Spermatophyta</taxon>
        <taxon>Magnoliopsida</taxon>
        <taxon>eudicotyledons</taxon>
        <taxon>Gunneridae</taxon>
        <taxon>Pentapetalae</taxon>
        <taxon>rosids</taxon>
        <taxon>fabids</taxon>
        <taxon>Rosales</taxon>
        <taxon>Cannabaceae</taxon>
        <taxon>Cannabis</taxon>
    </lineage>
</organism>
<feature type="compositionally biased region" description="Polar residues" evidence="1">
    <location>
        <begin position="348"/>
        <end position="364"/>
    </location>
</feature>
<gene>
    <name evidence="2" type="ORF">G4B88_020039</name>
</gene>
<comment type="caution">
    <text evidence="2">The sequence shown here is derived from an EMBL/GenBank/DDBJ whole genome shotgun (WGS) entry which is preliminary data.</text>
</comment>
<dbReference type="PANTHER" id="PTHR31923">
    <property type="entry name" value="BSD DOMAIN-CONTAINING PROTEIN"/>
    <property type="match status" value="1"/>
</dbReference>
<dbReference type="InterPro" id="IPR035925">
    <property type="entry name" value="BSD_dom_sf"/>
</dbReference>
<dbReference type="AlphaFoldDB" id="A0A7J6GLH0"/>
<protein>
    <recommendedName>
        <fullName evidence="4">BSD domain-containing protein</fullName>
    </recommendedName>
</protein>
<feature type="compositionally biased region" description="Polar residues" evidence="1">
    <location>
        <begin position="55"/>
        <end position="65"/>
    </location>
</feature>
<reference evidence="2 3" key="1">
    <citation type="journal article" date="2020" name="bioRxiv">
        <title>Sequence and annotation of 42 cannabis genomes reveals extensive copy number variation in cannabinoid synthesis and pathogen resistance genes.</title>
        <authorList>
            <person name="Mckernan K.J."/>
            <person name="Helbert Y."/>
            <person name="Kane L.T."/>
            <person name="Ebling H."/>
            <person name="Zhang L."/>
            <person name="Liu B."/>
            <person name="Eaton Z."/>
            <person name="Mclaughlin S."/>
            <person name="Kingan S."/>
            <person name="Baybayan P."/>
            <person name="Concepcion G."/>
            <person name="Jordan M."/>
            <person name="Riva A."/>
            <person name="Barbazuk W."/>
            <person name="Harkins T."/>
        </authorList>
    </citation>
    <scope>NUCLEOTIDE SEQUENCE [LARGE SCALE GENOMIC DNA]</scope>
    <source>
        <strain evidence="3">cv. Jamaican Lion 4</strain>
        <tissue evidence="2">Leaf</tissue>
    </source>
</reference>
<proteinExistence type="predicted"/>